<gene>
    <name evidence="6" type="ORF">NKR23_g5330</name>
</gene>
<proteinExistence type="predicted"/>
<evidence type="ECO:0000256" key="1">
    <source>
        <dbReference type="ARBA" id="ARBA00004141"/>
    </source>
</evidence>
<dbReference type="Proteomes" id="UP001174694">
    <property type="component" value="Unassembled WGS sequence"/>
</dbReference>
<organism evidence="6 7">
    <name type="scientific">Pleurostoma richardsiae</name>
    <dbReference type="NCBI Taxonomy" id="41990"/>
    <lineage>
        <taxon>Eukaryota</taxon>
        <taxon>Fungi</taxon>
        <taxon>Dikarya</taxon>
        <taxon>Ascomycota</taxon>
        <taxon>Pezizomycotina</taxon>
        <taxon>Sordariomycetes</taxon>
        <taxon>Sordariomycetidae</taxon>
        <taxon>Calosphaeriales</taxon>
        <taxon>Pleurostomataceae</taxon>
        <taxon>Pleurostoma</taxon>
    </lineage>
</organism>
<feature type="transmembrane region" description="Helical" evidence="5">
    <location>
        <begin position="161"/>
        <end position="182"/>
    </location>
</feature>
<name>A0AA38VF10_9PEZI</name>
<dbReference type="InterPro" id="IPR007568">
    <property type="entry name" value="RTA1"/>
</dbReference>
<evidence type="ECO:0000313" key="6">
    <source>
        <dbReference type="EMBL" id="KAJ9145410.1"/>
    </source>
</evidence>
<keyword evidence="3 5" id="KW-1133">Transmembrane helix</keyword>
<feature type="transmembrane region" description="Helical" evidence="5">
    <location>
        <begin position="52"/>
        <end position="70"/>
    </location>
</feature>
<feature type="transmembrane region" description="Helical" evidence="5">
    <location>
        <begin position="203"/>
        <end position="223"/>
    </location>
</feature>
<evidence type="ECO:0000256" key="3">
    <source>
        <dbReference type="ARBA" id="ARBA00022989"/>
    </source>
</evidence>
<dbReference type="GO" id="GO:0016020">
    <property type="term" value="C:membrane"/>
    <property type="evidence" value="ECO:0007669"/>
    <property type="project" value="UniProtKB-SubCell"/>
</dbReference>
<feature type="transmembrane region" description="Helical" evidence="5">
    <location>
        <begin position="243"/>
        <end position="263"/>
    </location>
</feature>
<evidence type="ECO:0000313" key="7">
    <source>
        <dbReference type="Proteomes" id="UP001174694"/>
    </source>
</evidence>
<comment type="caution">
    <text evidence="6">The sequence shown here is derived from an EMBL/GenBank/DDBJ whole genome shotgun (WGS) entry which is preliminary data.</text>
</comment>
<keyword evidence="4 5" id="KW-0472">Membrane</keyword>
<reference evidence="6" key="1">
    <citation type="submission" date="2022-07" db="EMBL/GenBank/DDBJ databases">
        <title>Fungi with potential for degradation of polypropylene.</title>
        <authorList>
            <person name="Gostincar C."/>
        </authorList>
    </citation>
    <scope>NUCLEOTIDE SEQUENCE</scope>
    <source>
        <strain evidence="6">EXF-13308</strain>
    </source>
</reference>
<keyword evidence="2 5" id="KW-0812">Transmembrane</keyword>
<feature type="transmembrane region" description="Helical" evidence="5">
    <location>
        <begin position="125"/>
        <end position="149"/>
    </location>
</feature>
<feature type="transmembrane region" description="Helical" evidence="5">
    <location>
        <begin position="90"/>
        <end position="113"/>
    </location>
</feature>
<sequence length="294" mass="32603">MGSAGPYGPIVNGTQIVFYEYRPNKPAGYAFLVLFAIATLAHLVYFFVLRAWFFIPFLLGGISEVFGYYARAWASDEPDKVGPFLLQNLLILAAPPFLAATIYMSLGRVLTALGAQRHSLVKPSWITKIYVIIDFGCIVTQLVGSAILGSGDASAVTTSKTMILSGLIAQLVALSFFVVNCWHVYRRCASDPFLGSEKQDLSFVWQNHFRAIMLVALVMIVRSTVRMAEYLQGSDGFIASHEVFIYVFDAFPMLLVMIVFLVIHPGRLVRDARVELGKYNRASSGSIMLQNQTF</sequence>
<dbReference type="EMBL" id="JANBVO010000014">
    <property type="protein sequence ID" value="KAJ9145410.1"/>
    <property type="molecule type" value="Genomic_DNA"/>
</dbReference>
<accession>A0AA38VF10</accession>
<comment type="subcellular location">
    <subcellularLocation>
        <location evidence="1">Membrane</location>
        <topology evidence="1">Multi-pass membrane protein</topology>
    </subcellularLocation>
</comment>
<dbReference type="AlphaFoldDB" id="A0AA38VF10"/>
<evidence type="ECO:0000256" key="4">
    <source>
        <dbReference type="ARBA" id="ARBA00023136"/>
    </source>
</evidence>
<dbReference type="Pfam" id="PF04479">
    <property type="entry name" value="RTA1"/>
    <property type="match status" value="1"/>
</dbReference>
<feature type="transmembrane region" description="Helical" evidence="5">
    <location>
        <begin position="27"/>
        <end position="45"/>
    </location>
</feature>
<dbReference type="PANTHER" id="PTHR31465">
    <property type="entry name" value="PROTEIN RTA1-RELATED"/>
    <property type="match status" value="1"/>
</dbReference>
<dbReference type="PANTHER" id="PTHR31465:SF17">
    <property type="entry name" value="DOMAIN PROTEIN, PUTATIVE (AFU_ORTHOLOGUE AFUA_5G09900)-RELATED"/>
    <property type="match status" value="1"/>
</dbReference>
<keyword evidence="7" id="KW-1185">Reference proteome</keyword>
<protein>
    <submittedName>
        <fullName evidence="6">RTA1-domain-containing protein</fullName>
    </submittedName>
</protein>
<evidence type="ECO:0000256" key="2">
    <source>
        <dbReference type="ARBA" id="ARBA00022692"/>
    </source>
</evidence>
<evidence type="ECO:0000256" key="5">
    <source>
        <dbReference type="SAM" id="Phobius"/>
    </source>
</evidence>